<evidence type="ECO:0000313" key="3">
    <source>
        <dbReference type="Proteomes" id="UP000271098"/>
    </source>
</evidence>
<gene>
    <name evidence="2" type="ORF">GPUH_LOCUS7831</name>
</gene>
<dbReference type="Proteomes" id="UP000271098">
    <property type="component" value="Unassembled WGS sequence"/>
</dbReference>
<keyword evidence="1" id="KW-0732">Signal</keyword>
<dbReference type="AlphaFoldDB" id="A0A183DGJ1"/>
<accession>A0A183DGJ1</accession>
<evidence type="ECO:0000313" key="4">
    <source>
        <dbReference type="WBParaSite" id="GPUH_0000784101-mRNA-1"/>
    </source>
</evidence>
<dbReference type="WBParaSite" id="GPUH_0000784101-mRNA-1">
    <property type="protein sequence ID" value="GPUH_0000784101-mRNA-1"/>
    <property type="gene ID" value="GPUH_0000784101"/>
</dbReference>
<organism evidence="4">
    <name type="scientific">Gongylonema pulchrum</name>
    <dbReference type="NCBI Taxonomy" id="637853"/>
    <lineage>
        <taxon>Eukaryota</taxon>
        <taxon>Metazoa</taxon>
        <taxon>Ecdysozoa</taxon>
        <taxon>Nematoda</taxon>
        <taxon>Chromadorea</taxon>
        <taxon>Rhabditida</taxon>
        <taxon>Spirurina</taxon>
        <taxon>Spiruromorpha</taxon>
        <taxon>Spiruroidea</taxon>
        <taxon>Gongylonematidae</taxon>
        <taxon>Gongylonema</taxon>
    </lineage>
</organism>
<proteinExistence type="predicted"/>
<evidence type="ECO:0000313" key="2">
    <source>
        <dbReference type="EMBL" id="VDK59818.1"/>
    </source>
</evidence>
<name>A0A183DGJ1_9BILA</name>
<dbReference type="EMBL" id="UYRT01021251">
    <property type="protein sequence ID" value="VDK59818.1"/>
    <property type="molecule type" value="Genomic_DNA"/>
</dbReference>
<reference evidence="4" key="1">
    <citation type="submission" date="2016-06" db="UniProtKB">
        <authorList>
            <consortium name="WormBaseParasite"/>
        </authorList>
    </citation>
    <scope>IDENTIFICATION</scope>
</reference>
<sequence length="88" mass="9808">MNKQQVLVVAVLPMSLELVLASLDVVHKCCSSDRMTDCKSFRMGCSHIRVKIQERLVGRSSVLLAVAMAPVAIRTFEGNFRGRQVVLY</sequence>
<reference evidence="2 3" key="2">
    <citation type="submission" date="2018-11" db="EMBL/GenBank/DDBJ databases">
        <authorList>
            <consortium name="Pathogen Informatics"/>
        </authorList>
    </citation>
    <scope>NUCLEOTIDE SEQUENCE [LARGE SCALE GENOMIC DNA]</scope>
</reference>
<feature type="signal peptide" evidence="1">
    <location>
        <begin position="1"/>
        <end position="21"/>
    </location>
</feature>
<protein>
    <submittedName>
        <fullName evidence="4">Secreted protein</fullName>
    </submittedName>
</protein>
<feature type="chain" id="PRO_5043138726" evidence="1">
    <location>
        <begin position="22"/>
        <end position="88"/>
    </location>
</feature>
<keyword evidence="3" id="KW-1185">Reference proteome</keyword>
<evidence type="ECO:0000256" key="1">
    <source>
        <dbReference type="SAM" id="SignalP"/>
    </source>
</evidence>